<evidence type="ECO:0000256" key="2">
    <source>
        <dbReference type="ARBA" id="ARBA00023125"/>
    </source>
</evidence>
<dbReference type="Proteomes" id="UP000469949">
    <property type="component" value="Unassembled WGS sequence"/>
</dbReference>
<comment type="caution">
    <text evidence="4">The sequence shown here is derived from an EMBL/GenBank/DDBJ whole genome shotgun (WGS) entry which is preliminary data.</text>
</comment>
<dbReference type="AlphaFoldDB" id="A0A177J7N0"/>
<protein>
    <submittedName>
        <fullName evidence="4">Transcriptional regulator AcrR family</fullName>
    </submittedName>
</protein>
<reference evidence="4 5" key="1">
    <citation type="submission" date="2019-10" db="EMBL/GenBank/DDBJ databases">
        <title>Draft Genome Sequence of the Caffeine Degrading Methylotroph Methylorubrum populi PINKEL.</title>
        <authorList>
            <person name="Dawson S.C."/>
            <person name="Zhang X."/>
            <person name="Wright M.E."/>
            <person name="Sharma G."/>
            <person name="Langner J.T."/>
            <person name="Ditty J.L."/>
            <person name="Subuyuj G.A."/>
        </authorList>
    </citation>
    <scope>NUCLEOTIDE SEQUENCE [LARGE SCALE GENOMIC DNA]</scope>
    <source>
        <strain evidence="4 5">Pinkel</strain>
    </source>
</reference>
<evidence type="ECO:0000256" key="3">
    <source>
        <dbReference type="ARBA" id="ARBA00023163"/>
    </source>
</evidence>
<dbReference type="PANTHER" id="PTHR47506:SF7">
    <property type="entry name" value="TRANSCRIPTIONAL REGULATORY PROTEIN"/>
    <property type="match status" value="1"/>
</dbReference>
<accession>A0A177J7N0</accession>
<keyword evidence="2" id="KW-0238">DNA-binding</keyword>
<dbReference type="Gene3D" id="1.10.357.10">
    <property type="entry name" value="Tetracycline Repressor, domain 2"/>
    <property type="match status" value="1"/>
</dbReference>
<name>A0A177J7N0_9HYPH</name>
<keyword evidence="1" id="KW-0805">Transcription regulation</keyword>
<evidence type="ECO:0000313" key="5">
    <source>
        <dbReference type="Proteomes" id="UP000469949"/>
    </source>
</evidence>
<dbReference type="Gene3D" id="1.10.10.60">
    <property type="entry name" value="Homeodomain-like"/>
    <property type="match status" value="1"/>
</dbReference>
<dbReference type="OMA" id="MRYESEH"/>
<dbReference type="RefSeq" id="WP_012453142.1">
    <property type="nucleotide sequence ID" value="NZ_QFOQ01000011.1"/>
</dbReference>
<evidence type="ECO:0000313" key="4">
    <source>
        <dbReference type="EMBL" id="KAB7786696.1"/>
    </source>
</evidence>
<dbReference type="PANTHER" id="PTHR47506">
    <property type="entry name" value="TRANSCRIPTIONAL REGULATORY PROTEIN"/>
    <property type="match status" value="1"/>
</dbReference>
<proteinExistence type="predicted"/>
<evidence type="ECO:0000256" key="1">
    <source>
        <dbReference type="ARBA" id="ARBA00023015"/>
    </source>
</evidence>
<dbReference type="PRINTS" id="PR00455">
    <property type="entry name" value="HTHTETR"/>
</dbReference>
<sequence>MGRSSRVQAGENRARIVQVASDLFRARGIEAVGIADVMKAAGMTQGGFYKHFASKDALAAEACALAFASAAETWRDVARTAAAEGRDGAAAIADHYASVRPPSRTCPMIAFAADAARRGSGDPVQRAFREGVQTLFETFADAVQGDPTPEAGEPLRSRFAAMVGSNLLARSVQQEAWASRAAPPAS</sequence>
<dbReference type="SUPFAM" id="SSF48498">
    <property type="entry name" value="Tetracyclin repressor-like, C-terminal domain"/>
    <property type="match status" value="1"/>
</dbReference>
<dbReference type="Pfam" id="PF00440">
    <property type="entry name" value="TetR_N"/>
    <property type="match status" value="1"/>
</dbReference>
<dbReference type="PROSITE" id="PS50977">
    <property type="entry name" value="HTH_TETR_2"/>
    <property type="match status" value="1"/>
</dbReference>
<dbReference type="GO" id="GO:0003677">
    <property type="term" value="F:DNA binding"/>
    <property type="evidence" value="ECO:0007669"/>
    <property type="project" value="UniProtKB-UniRule"/>
</dbReference>
<keyword evidence="3" id="KW-0804">Transcription</keyword>
<gene>
    <name evidence="4" type="ORF">F8B43_1050</name>
</gene>
<organism evidence="4 5">
    <name type="scientific">Methylorubrum populi</name>
    <dbReference type="NCBI Taxonomy" id="223967"/>
    <lineage>
        <taxon>Bacteria</taxon>
        <taxon>Pseudomonadati</taxon>
        <taxon>Pseudomonadota</taxon>
        <taxon>Alphaproteobacteria</taxon>
        <taxon>Hyphomicrobiales</taxon>
        <taxon>Methylobacteriaceae</taxon>
        <taxon>Methylorubrum</taxon>
    </lineage>
</organism>
<dbReference type="InterPro" id="IPR009057">
    <property type="entry name" value="Homeodomain-like_sf"/>
</dbReference>
<dbReference type="EMBL" id="WEKV01000006">
    <property type="protein sequence ID" value="KAB7786696.1"/>
    <property type="molecule type" value="Genomic_DNA"/>
</dbReference>
<dbReference type="SUPFAM" id="SSF46689">
    <property type="entry name" value="Homeodomain-like"/>
    <property type="match status" value="1"/>
</dbReference>
<dbReference type="InterPro" id="IPR036271">
    <property type="entry name" value="Tet_transcr_reg_TetR-rel_C_sf"/>
</dbReference>
<dbReference type="InterPro" id="IPR001647">
    <property type="entry name" value="HTH_TetR"/>
</dbReference>